<sequence length="93" mass="10445">METLLGRMEMYASNLQSLVDERTEQLDSERKKLETLLHQILPSSIANQLKLGKPVEPESFDCVSVFFSDIVGYTDLSFSSTPLEVNLMTSLTS</sequence>
<feature type="domain" description="Guanylate cyclase" evidence="10">
    <location>
        <begin position="64"/>
        <end position="93"/>
    </location>
</feature>
<dbReference type="GO" id="GO:0004383">
    <property type="term" value="F:guanylate cyclase activity"/>
    <property type="evidence" value="ECO:0007669"/>
    <property type="project" value="UniProtKB-EC"/>
</dbReference>
<proteinExistence type="predicted"/>
<dbReference type="Gene3D" id="3.30.70.1230">
    <property type="entry name" value="Nucleotide cyclase"/>
    <property type="match status" value="1"/>
</dbReference>
<comment type="subcellular location">
    <subcellularLocation>
        <location evidence="1">Membrane</location>
        <topology evidence="1">Single-pass type I membrane protein</topology>
    </subcellularLocation>
</comment>
<dbReference type="Pfam" id="PF07701">
    <property type="entry name" value="HNOBA"/>
    <property type="match status" value="1"/>
</dbReference>
<accession>A0A0L8GA98</accession>
<dbReference type="EC" id="4.6.1.2" evidence="2"/>
<evidence type="ECO:0000256" key="5">
    <source>
        <dbReference type="ARBA" id="ARBA00022741"/>
    </source>
</evidence>
<gene>
    <name evidence="11" type="ORF">OCBIM_22037018mg</name>
</gene>
<dbReference type="PROSITE" id="PS50125">
    <property type="entry name" value="GUANYLATE_CYCLASE_2"/>
    <property type="match status" value="1"/>
</dbReference>
<dbReference type="GO" id="GO:0004016">
    <property type="term" value="F:adenylate cyclase activity"/>
    <property type="evidence" value="ECO:0007669"/>
    <property type="project" value="TreeGrafter"/>
</dbReference>
<keyword evidence="6" id="KW-1133">Transmembrane helix</keyword>
<dbReference type="Gene3D" id="6.10.250.780">
    <property type="match status" value="1"/>
</dbReference>
<evidence type="ECO:0000313" key="11">
    <source>
        <dbReference type="EMBL" id="KOF73952.1"/>
    </source>
</evidence>
<evidence type="ECO:0000256" key="6">
    <source>
        <dbReference type="ARBA" id="ARBA00022989"/>
    </source>
</evidence>
<dbReference type="InterPro" id="IPR011645">
    <property type="entry name" value="HNOB_dom_associated"/>
</dbReference>
<dbReference type="InterPro" id="IPR001054">
    <property type="entry name" value="A/G_cyclase"/>
</dbReference>
<evidence type="ECO:0000256" key="2">
    <source>
        <dbReference type="ARBA" id="ARBA00012202"/>
    </source>
</evidence>
<dbReference type="STRING" id="37653.A0A0L8GA98"/>
<reference evidence="11" key="1">
    <citation type="submission" date="2015-07" db="EMBL/GenBank/DDBJ databases">
        <title>MeaNS - Measles Nucleotide Surveillance Program.</title>
        <authorList>
            <person name="Tran T."/>
            <person name="Druce J."/>
        </authorList>
    </citation>
    <scope>NUCLEOTIDE SEQUENCE</scope>
    <source>
        <strain evidence="11">UCB-OBI-ISO-001</strain>
        <tissue evidence="11">Gonad</tissue>
    </source>
</reference>
<evidence type="ECO:0000256" key="9">
    <source>
        <dbReference type="ARBA" id="ARBA00023293"/>
    </source>
</evidence>
<dbReference type="GO" id="GO:0035556">
    <property type="term" value="P:intracellular signal transduction"/>
    <property type="evidence" value="ECO:0007669"/>
    <property type="project" value="InterPro"/>
</dbReference>
<keyword evidence="5" id="KW-0547">Nucleotide-binding</keyword>
<protein>
    <recommendedName>
        <fullName evidence="2">guanylate cyclase</fullName>
        <ecNumber evidence="2">4.6.1.2</ecNumber>
    </recommendedName>
</protein>
<dbReference type="OrthoDB" id="1890790at2759"/>
<evidence type="ECO:0000259" key="10">
    <source>
        <dbReference type="PROSITE" id="PS50125"/>
    </source>
</evidence>
<dbReference type="AlphaFoldDB" id="A0A0L8GA98"/>
<keyword evidence="7" id="KW-0472">Membrane</keyword>
<organism evidence="11">
    <name type="scientific">Octopus bimaculoides</name>
    <name type="common">California two-spotted octopus</name>
    <dbReference type="NCBI Taxonomy" id="37653"/>
    <lineage>
        <taxon>Eukaryota</taxon>
        <taxon>Metazoa</taxon>
        <taxon>Spiralia</taxon>
        <taxon>Lophotrochozoa</taxon>
        <taxon>Mollusca</taxon>
        <taxon>Cephalopoda</taxon>
        <taxon>Coleoidea</taxon>
        <taxon>Octopodiformes</taxon>
        <taxon>Octopoda</taxon>
        <taxon>Incirrata</taxon>
        <taxon>Octopodidae</taxon>
        <taxon>Octopus</taxon>
    </lineage>
</organism>
<dbReference type="GO" id="GO:0005886">
    <property type="term" value="C:plasma membrane"/>
    <property type="evidence" value="ECO:0007669"/>
    <property type="project" value="TreeGrafter"/>
</dbReference>
<evidence type="ECO:0000256" key="4">
    <source>
        <dbReference type="ARBA" id="ARBA00022729"/>
    </source>
</evidence>
<dbReference type="GO" id="GO:0007168">
    <property type="term" value="P:receptor guanylyl cyclase signaling pathway"/>
    <property type="evidence" value="ECO:0007669"/>
    <property type="project" value="TreeGrafter"/>
</dbReference>
<dbReference type="PANTHER" id="PTHR11920:SF335">
    <property type="entry name" value="GUANYLATE CYCLASE"/>
    <property type="match status" value="1"/>
</dbReference>
<dbReference type="PANTHER" id="PTHR11920">
    <property type="entry name" value="GUANYLYL CYCLASE"/>
    <property type="match status" value="1"/>
</dbReference>
<dbReference type="InterPro" id="IPR029787">
    <property type="entry name" value="Nucleotide_cyclase"/>
</dbReference>
<name>A0A0L8GA98_OCTBM</name>
<dbReference type="GO" id="GO:0001653">
    <property type="term" value="F:peptide receptor activity"/>
    <property type="evidence" value="ECO:0007669"/>
    <property type="project" value="TreeGrafter"/>
</dbReference>
<dbReference type="InterPro" id="IPR050401">
    <property type="entry name" value="Cyclic_nucleotide_synthase"/>
</dbReference>
<keyword evidence="3" id="KW-0812">Transmembrane</keyword>
<dbReference type="SUPFAM" id="SSF55073">
    <property type="entry name" value="Nucleotide cyclase"/>
    <property type="match status" value="1"/>
</dbReference>
<dbReference type="EMBL" id="KQ422909">
    <property type="protein sequence ID" value="KOF73952.1"/>
    <property type="molecule type" value="Genomic_DNA"/>
</dbReference>
<keyword evidence="4" id="KW-0732">Signal</keyword>
<evidence type="ECO:0000256" key="8">
    <source>
        <dbReference type="ARBA" id="ARBA00023239"/>
    </source>
</evidence>
<evidence type="ECO:0000256" key="7">
    <source>
        <dbReference type="ARBA" id="ARBA00023136"/>
    </source>
</evidence>
<keyword evidence="8" id="KW-0456">Lyase</keyword>
<evidence type="ECO:0000256" key="3">
    <source>
        <dbReference type="ARBA" id="ARBA00022692"/>
    </source>
</evidence>
<keyword evidence="9" id="KW-0141">cGMP biosynthesis</keyword>
<evidence type="ECO:0000256" key="1">
    <source>
        <dbReference type="ARBA" id="ARBA00004479"/>
    </source>
</evidence>
<dbReference type="GO" id="GO:0000166">
    <property type="term" value="F:nucleotide binding"/>
    <property type="evidence" value="ECO:0007669"/>
    <property type="project" value="UniProtKB-KW"/>
</dbReference>